<dbReference type="STRING" id="229535.A0A0M8P2L0"/>
<keyword evidence="2" id="KW-0067">ATP-binding</keyword>
<feature type="domain" description="ABC transporter" evidence="3">
    <location>
        <begin position="16"/>
        <end position="157"/>
    </location>
</feature>
<name>A0A0M8P2L0_9EURO</name>
<gene>
    <name evidence="4" type="ORF">ACN38_g9133</name>
</gene>
<organism evidence="4 5">
    <name type="scientific">Penicillium nordicum</name>
    <dbReference type="NCBI Taxonomy" id="229535"/>
    <lineage>
        <taxon>Eukaryota</taxon>
        <taxon>Fungi</taxon>
        <taxon>Dikarya</taxon>
        <taxon>Ascomycota</taxon>
        <taxon>Pezizomycotina</taxon>
        <taxon>Eurotiomycetes</taxon>
        <taxon>Eurotiomycetidae</taxon>
        <taxon>Eurotiales</taxon>
        <taxon>Aspergillaceae</taxon>
        <taxon>Penicillium</taxon>
    </lineage>
</organism>
<dbReference type="GO" id="GO:0042626">
    <property type="term" value="F:ATPase-coupled transmembrane transporter activity"/>
    <property type="evidence" value="ECO:0007669"/>
    <property type="project" value="TreeGrafter"/>
</dbReference>
<evidence type="ECO:0000256" key="1">
    <source>
        <dbReference type="ARBA" id="ARBA00022741"/>
    </source>
</evidence>
<dbReference type="PANTHER" id="PTHR24223:SF345">
    <property type="entry name" value="ABC MULTIDRUG TRANSPORTER (EUROFUNG)"/>
    <property type="match status" value="1"/>
</dbReference>
<keyword evidence="5" id="KW-1185">Reference proteome</keyword>
<reference evidence="4 5" key="1">
    <citation type="submission" date="2015-08" db="EMBL/GenBank/DDBJ databases">
        <title>Genome sequencing of Penicillium nordicum.</title>
        <authorList>
            <person name="Nguyen H.D."/>
            <person name="Seifert K.A."/>
        </authorList>
    </citation>
    <scope>NUCLEOTIDE SEQUENCE [LARGE SCALE GENOMIC DNA]</scope>
    <source>
        <strain evidence="4 5">DAOMC 185683</strain>
    </source>
</reference>
<dbReference type="SUPFAM" id="SSF52540">
    <property type="entry name" value="P-loop containing nucleoside triphosphate hydrolases"/>
    <property type="match status" value="1"/>
</dbReference>
<dbReference type="EMBL" id="LHQQ01000179">
    <property type="protein sequence ID" value="KOS40024.1"/>
    <property type="molecule type" value="Genomic_DNA"/>
</dbReference>
<dbReference type="InterPro" id="IPR027417">
    <property type="entry name" value="P-loop_NTPase"/>
</dbReference>
<evidence type="ECO:0000259" key="3">
    <source>
        <dbReference type="Pfam" id="PF00005"/>
    </source>
</evidence>
<comment type="caution">
    <text evidence="4">The sequence shown here is derived from an EMBL/GenBank/DDBJ whole genome shotgun (WGS) entry which is preliminary data.</text>
</comment>
<dbReference type="AlphaFoldDB" id="A0A0M8P2L0"/>
<dbReference type="GO" id="GO:0005524">
    <property type="term" value="F:ATP binding"/>
    <property type="evidence" value="ECO:0007669"/>
    <property type="project" value="UniProtKB-KW"/>
</dbReference>
<protein>
    <recommendedName>
        <fullName evidence="3">ABC transporter domain-containing protein</fullName>
    </recommendedName>
</protein>
<evidence type="ECO:0000256" key="2">
    <source>
        <dbReference type="ARBA" id="ARBA00022840"/>
    </source>
</evidence>
<proteinExistence type="predicted"/>
<keyword evidence="1" id="KW-0547">Nucleotide-binding</keyword>
<dbReference type="GO" id="GO:0016887">
    <property type="term" value="F:ATP hydrolysis activity"/>
    <property type="evidence" value="ECO:0007669"/>
    <property type="project" value="InterPro"/>
</dbReference>
<dbReference type="Gene3D" id="3.40.50.300">
    <property type="entry name" value="P-loop containing nucleotide triphosphate hydrolases"/>
    <property type="match status" value="1"/>
</dbReference>
<dbReference type="OrthoDB" id="4139357at2759"/>
<dbReference type="GO" id="GO:0016020">
    <property type="term" value="C:membrane"/>
    <property type="evidence" value="ECO:0007669"/>
    <property type="project" value="TreeGrafter"/>
</dbReference>
<dbReference type="Pfam" id="PF00005">
    <property type="entry name" value="ABC_tran"/>
    <property type="match status" value="1"/>
</dbReference>
<evidence type="ECO:0000313" key="5">
    <source>
        <dbReference type="Proteomes" id="UP000037696"/>
    </source>
</evidence>
<sequence>MASISVAYSESAALSLSNLSLAVNSRQKVIVIGRTGSGKSNLMFSLLQLLRPGQGSISIDDINIDHLPQDGFNIPTASLRFNLDPYHTSSDQDILWSLQRTGLWDKIHSTSAIPDSKKENMNIDIRSLLDLPMSSFLSFSTGQLQLFALSRTILDEASSSLDSETESILTDMLRHDLQGHTIVMIAHRVAGIMGAMRPGVDAIATMQHGKLQTVTLMG</sequence>
<dbReference type="Proteomes" id="UP000037696">
    <property type="component" value="Unassembled WGS sequence"/>
</dbReference>
<dbReference type="PANTHER" id="PTHR24223">
    <property type="entry name" value="ATP-BINDING CASSETTE SUB-FAMILY C"/>
    <property type="match status" value="1"/>
</dbReference>
<evidence type="ECO:0000313" key="4">
    <source>
        <dbReference type="EMBL" id="KOS40024.1"/>
    </source>
</evidence>
<dbReference type="InterPro" id="IPR050173">
    <property type="entry name" value="ABC_transporter_C-like"/>
</dbReference>
<dbReference type="InterPro" id="IPR003439">
    <property type="entry name" value="ABC_transporter-like_ATP-bd"/>
</dbReference>
<accession>A0A0M8P2L0</accession>